<dbReference type="EMBL" id="CACRUT010000015">
    <property type="protein sequence ID" value="VYU23947.1"/>
    <property type="molecule type" value="Genomic_DNA"/>
</dbReference>
<sequence>MRYFSAYMPFEVNIYAAMRSYPVRFRFGKIP</sequence>
<gene>
    <name evidence="1" type="ORF">PCLFYP37_02277</name>
</gene>
<proteinExistence type="predicted"/>
<protein>
    <submittedName>
        <fullName evidence="1">Uncharacterized protein</fullName>
    </submittedName>
</protein>
<reference evidence="1" key="1">
    <citation type="submission" date="2019-11" db="EMBL/GenBank/DDBJ databases">
        <authorList>
            <person name="Feng L."/>
        </authorList>
    </citation>
    <scope>NUCLEOTIDE SEQUENCE</scope>
    <source>
        <strain evidence="1">PclaraLFYP37</strain>
    </source>
</reference>
<dbReference type="AlphaFoldDB" id="A0A6N3DE18"/>
<name>A0A6N3DE18_9BACT</name>
<accession>A0A6N3DE18</accession>
<organism evidence="1">
    <name type="scientific">Paraprevotella clara</name>
    <dbReference type="NCBI Taxonomy" id="454154"/>
    <lineage>
        <taxon>Bacteria</taxon>
        <taxon>Pseudomonadati</taxon>
        <taxon>Bacteroidota</taxon>
        <taxon>Bacteroidia</taxon>
        <taxon>Bacteroidales</taxon>
        <taxon>Prevotellaceae</taxon>
        <taxon>Paraprevotella</taxon>
    </lineage>
</organism>
<evidence type="ECO:0000313" key="1">
    <source>
        <dbReference type="EMBL" id="VYU23947.1"/>
    </source>
</evidence>